<accession>A0ABP3HC73</accession>
<gene>
    <name evidence="1" type="ORF">GCM10008932_18790</name>
</gene>
<evidence type="ECO:0000313" key="2">
    <source>
        <dbReference type="Proteomes" id="UP001501166"/>
    </source>
</evidence>
<evidence type="ECO:0000313" key="1">
    <source>
        <dbReference type="EMBL" id="GAA0367028.1"/>
    </source>
</evidence>
<comment type="caution">
    <text evidence="1">The sequence shown here is derived from an EMBL/GenBank/DDBJ whole genome shotgun (WGS) entry which is preliminary data.</text>
</comment>
<keyword evidence="2" id="KW-1185">Reference proteome</keyword>
<reference evidence="2" key="1">
    <citation type="journal article" date="2019" name="Int. J. Syst. Evol. Microbiol.">
        <title>The Global Catalogue of Microorganisms (GCM) 10K type strain sequencing project: providing services to taxonomists for standard genome sequencing and annotation.</title>
        <authorList>
            <consortium name="The Broad Institute Genomics Platform"/>
            <consortium name="The Broad Institute Genome Sequencing Center for Infectious Disease"/>
            <person name="Wu L."/>
            <person name="Ma J."/>
        </authorList>
    </citation>
    <scope>NUCLEOTIDE SEQUENCE [LARGE SCALE GENOMIC DNA]</scope>
    <source>
        <strain evidence="2">JCM 12662</strain>
    </source>
</reference>
<organism evidence="1 2">
    <name type="scientific">Alkalibacterium iburiense</name>
    <dbReference type="NCBI Taxonomy" id="290589"/>
    <lineage>
        <taxon>Bacteria</taxon>
        <taxon>Bacillati</taxon>
        <taxon>Bacillota</taxon>
        <taxon>Bacilli</taxon>
        <taxon>Lactobacillales</taxon>
        <taxon>Carnobacteriaceae</taxon>
        <taxon>Alkalibacterium</taxon>
    </lineage>
</organism>
<dbReference type="Proteomes" id="UP001501166">
    <property type="component" value="Unassembled WGS sequence"/>
</dbReference>
<dbReference type="EMBL" id="BAAACW010000121">
    <property type="protein sequence ID" value="GAA0367028.1"/>
    <property type="molecule type" value="Genomic_DNA"/>
</dbReference>
<sequence>MNVLKINVRELKKEKFYLTLYKKNNTNYYVCRQEISSIISYICIGWYSRLLALHK</sequence>
<protein>
    <submittedName>
        <fullName evidence="1">Uncharacterized protein</fullName>
    </submittedName>
</protein>
<name>A0ABP3HC73_9LACT</name>
<proteinExistence type="predicted"/>